<evidence type="ECO:0000259" key="2">
    <source>
        <dbReference type="Pfam" id="PF26334"/>
    </source>
</evidence>
<dbReference type="EMBL" id="JADIMP010000076">
    <property type="protein sequence ID" value="MBO8441705.1"/>
    <property type="molecule type" value="Genomic_DNA"/>
</dbReference>
<dbReference type="InterPro" id="IPR058592">
    <property type="entry name" value="Gtf3_C"/>
</dbReference>
<dbReference type="InterPro" id="IPR058591">
    <property type="entry name" value="Gtf3_N"/>
</dbReference>
<dbReference type="SUPFAM" id="SSF53756">
    <property type="entry name" value="UDP-Glycosyltransferase/glycogen phosphorylase"/>
    <property type="match status" value="1"/>
</dbReference>
<protein>
    <submittedName>
        <fullName evidence="4">Beta-1,6-galactofuranosyltransferase</fullName>
    </submittedName>
</protein>
<evidence type="ECO:0000259" key="3">
    <source>
        <dbReference type="Pfam" id="PF26337"/>
    </source>
</evidence>
<proteinExistence type="predicted"/>
<feature type="domain" description="Glucosyltransferase 3-like C-terminal" evidence="3">
    <location>
        <begin position="174"/>
        <end position="333"/>
    </location>
</feature>
<name>A0A9D9H5D7_9LACO</name>
<dbReference type="Pfam" id="PF26337">
    <property type="entry name" value="Gtf3_C"/>
    <property type="match status" value="1"/>
</dbReference>
<keyword evidence="1" id="KW-0808">Transferase</keyword>
<dbReference type="AlphaFoldDB" id="A0A9D9H5D7"/>
<organism evidence="4 5">
    <name type="scientific">Candidatus Gallilactobacillus intestinavium</name>
    <dbReference type="NCBI Taxonomy" id="2840838"/>
    <lineage>
        <taxon>Bacteria</taxon>
        <taxon>Bacillati</taxon>
        <taxon>Bacillota</taxon>
        <taxon>Bacilli</taxon>
        <taxon>Lactobacillales</taxon>
        <taxon>Lactobacillaceae</taxon>
        <taxon>Lactobacillaceae incertae sedis</taxon>
        <taxon>Candidatus Gallilactobacillus</taxon>
    </lineage>
</organism>
<sequence>MTRKYVITSIKNSKTFDAGSKAKNDDRLILEDRGYTPLDIPNSSSRIQKLFQGIWKIKKLIKVHPAEQYVIQYPLYSIFIIENVIKNIRKYTPNAQVILLIHDIEALRLRVDDTKYIRKEMDVFNSVDSIIVHTDNMKKKLTKMGVTTKMVVQGLFDYLNPQRMYTNVKQIGKISYAGNLQKSAFLKKINLERTHLEVFGTPKPTTDLGKNVEYQGAYPADELPKYLNADYGLVWDGTSLESSEGVFGDYTKYNSPHKASLYISSGLPVIVWKKAGIASIIEKNNLGLVVDNIEDLDEIVSDVTEEAYITMKKSVIEYGKCIREGKILMSVLSNGGK</sequence>
<reference evidence="4" key="1">
    <citation type="submission" date="2020-10" db="EMBL/GenBank/DDBJ databases">
        <authorList>
            <person name="Gilroy R."/>
        </authorList>
    </citation>
    <scope>NUCLEOTIDE SEQUENCE</scope>
    <source>
        <strain evidence="4">C6-149</strain>
    </source>
</reference>
<evidence type="ECO:0000256" key="1">
    <source>
        <dbReference type="ARBA" id="ARBA00022679"/>
    </source>
</evidence>
<evidence type="ECO:0000313" key="5">
    <source>
        <dbReference type="Proteomes" id="UP000823614"/>
    </source>
</evidence>
<dbReference type="PIRSF" id="PIRSF007023">
    <property type="entry name" value="UDP-Galf_transf"/>
    <property type="match status" value="1"/>
</dbReference>
<reference evidence="4" key="2">
    <citation type="journal article" date="2021" name="PeerJ">
        <title>Extensive microbial diversity within the chicken gut microbiome revealed by metagenomics and culture.</title>
        <authorList>
            <person name="Gilroy R."/>
            <person name="Ravi A."/>
            <person name="Getino M."/>
            <person name="Pursley I."/>
            <person name="Horton D.L."/>
            <person name="Alikhan N.F."/>
            <person name="Baker D."/>
            <person name="Gharbi K."/>
            <person name="Hall N."/>
            <person name="Watson M."/>
            <person name="Adriaenssens E.M."/>
            <person name="Foster-Nyarko E."/>
            <person name="Jarju S."/>
            <person name="Secka A."/>
            <person name="Antonio M."/>
            <person name="Oren A."/>
            <person name="Chaudhuri R.R."/>
            <person name="La Ragione R."/>
            <person name="Hildebrand F."/>
            <person name="Pallen M.J."/>
        </authorList>
    </citation>
    <scope>NUCLEOTIDE SEQUENCE</scope>
    <source>
        <strain evidence="4">C6-149</strain>
    </source>
</reference>
<gene>
    <name evidence="4" type="ORF">IAA89_04670</name>
</gene>
<evidence type="ECO:0000313" key="4">
    <source>
        <dbReference type="EMBL" id="MBO8441705.1"/>
    </source>
</evidence>
<comment type="caution">
    <text evidence="4">The sequence shown here is derived from an EMBL/GenBank/DDBJ whole genome shotgun (WGS) entry which is preliminary data.</text>
</comment>
<accession>A0A9D9H5D7</accession>
<dbReference type="Pfam" id="PF26334">
    <property type="entry name" value="Gtf3_N"/>
    <property type="match status" value="1"/>
</dbReference>
<dbReference type="Gene3D" id="3.40.50.2000">
    <property type="entry name" value="Glycogen Phosphorylase B"/>
    <property type="match status" value="2"/>
</dbReference>
<feature type="domain" description="Glucosyltransferase 3-like N-terminal" evidence="2">
    <location>
        <begin position="4"/>
        <end position="155"/>
    </location>
</feature>
<dbReference type="Proteomes" id="UP000823614">
    <property type="component" value="Unassembled WGS sequence"/>
</dbReference>